<organism evidence="2">
    <name type="scientific">Rhizophora mucronata</name>
    <name type="common">Asiatic mangrove</name>
    <dbReference type="NCBI Taxonomy" id="61149"/>
    <lineage>
        <taxon>Eukaryota</taxon>
        <taxon>Viridiplantae</taxon>
        <taxon>Streptophyta</taxon>
        <taxon>Embryophyta</taxon>
        <taxon>Tracheophyta</taxon>
        <taxon>Spermatophyta</taxon>
        <taxon>Magnoliopsida</taxon>
        <taxon>eudicotyledons</taxon>
        <taxon>Gunneridae</taxon>
        <taxon>Pentapetalae</taxon>
        <taxon>rosids</taxon>
        <taxon>fabids</taxon>
        <taxon>Malpighiales</taxon>
        <taxon>Rhizophoraceae</taxon>
        <taxon>Rhizophora</taxon>
    </lineage>
</organism>
<dbReference type="GO" id="GO:0042276">
    <property type="term" value="P:error-prone translesion synthesis"/>
    <property type="evidence" value="ECO:0007669"/>
    <property type="project" value="TreeGrafter"/>
</dbReference>
<dbReference type="PANTHER" id="PTHR45990:SF1">
    <property type="entry name" value="DNA REPAIR PROTEIN REV1"/>
    <property type="match status" value="1"/>
</dbReference>
<feature type="region of interest" description="Disordered" evidence="1">
    <location>
        <begin position="1"/>
        <end position="32"/>
    </location>
</feature>
<name>A0A2P2KCA8_RHIMU</name>
<protein>
    <recommendedName>
        <fullName evidence="3">DNA repair protein REV1</fullName>
    </recommendedName>
</protein>
<proteinExistence type="predicted"/>
<evidence type="ECO:0000256" key="1">
    <source>
        <dbReference type="SAM" id="MobiDB-lite"/>
    </source>
</evidence>
<dbReference type="GO" id="GO:0003887">
    <property type="term" value="F:DNA-directed DNA polymerase activity"/>
    <property type="evidence" value="ECO:0007669"/>
    <property type="project" value="TreeGrafter"/>
</dbReference>
<dbReference type="GO" id="GO:0070987">
    <property type="term" value="P:error-free translesion synthesis"/>
    <property type="evidence" value="ECO:0007669"/>
    <property type="project" value="TreeGrafter"/>
</dbReference>
<dbReference type="GO" id="GO:0005634">
    <property type="term" value="C:nucleus"/>
    <property type="evidence" value="ECO:0007669"/>
    <property type="project" value="TreeGrafter"/>
</dbReference>
<dbReference type="EMBL" id="GGEC01022865">
    <property type="protein sequence ID" value="MBX03349.1"/>
    <property type="molecule type" value="Transcribed_RNA"/>
</dbReference>
<dbReference type="PANTHER" id="PTHR45990">
    <property type="entry name" value="DNA REPAIR PROTEIN REV1"/>
    <property type="match status" value="1"/>
</dbReference>
<sequence length="383" mass="42610">MWLTSASVTNEDQHNSGSTSKSRANPDSEVHSVTGTLGQLSADQSTFSAQMDNNLSSVNARCNQVSAPPPLGLLDMGVVESLPPEFFSELNEIYGGKLVDFISRSKVKSENSCGFPFSASHEQVQGTINVGEGLLRPDVASKSTVLLEKKHADEQSTSIFRSRSHNEAINNTACENADLLPSSLSQVDPLVLQQLPEDLRIDILEQIPAHRRQDLTSNADFGSLEENPQKLLDIKISEFQLPQIGNVTKNNLWLGNPPQWVDRFKASNCLMLNSLALMYYKSGSCGNLSSILQSATTEWQCYLDGGHDDWSDEATYYLCELFKQYIKLKIEFDIEELYVCFRLLKRFMAKSKFFSQVYNNVFPHLQASVGEVYGGNLNVSLND</sequence>
<feature type="compositionally biased region" description="Polar residues" evidence="1">
    <location>
        <begin position="1"/>
        <end position="23"/>
    </location>
</feature>
<evidence type="ECO:0008006" key="3">
    <source>
        <dbReference type="Google" id="ProtNLM"/>
    </source>
</evidence>
<dbReference type="GO" id="GO:0017125">
    <property type="term" value="F:deoxycytidyl transferase activity"/>
    <property type="evidence" value="ECO:0007669"/>
    <property type="project" value="TreeGrafter"/>
</dbReference>
<evidence type="ECO:0000313" key="2">
    <source>
        <dbReference type="EMBL" id="MBX03349.1"/>
    </source>
</evidence>
<reference evidence="2" key="1">
    <citation type="submission" date="2018-02" db="EMBL/GenBank/DDBJ databases">
        <title>Rhizophora mucronata_Transcriptome.</title>
        <authorList>
            <person name="Meera S.P."/>
            <person name="Sreeshan A."/>
            <person name="Augustine A."/>
        </authorList>
    </citation>
    <scope>NUCLEOTIDE SEQUENCE</scope>
    <source>
        <tissue evidence="2">Leaf</tissue>
    </source>
</reference>
<accession>A0A2P2KCA8</accession>
<dbReference type="AlphaFoldDB" id="A0A2P2KCA8"/>